<evidence type="ECO:0008006" key="5">
    <source>
        <dbReference type="Google" id="ProtNLM"/>
    </source>
</evidence>
<gene>
    <name evidence="3" type="ORF">Vau01_036020</name>
</gene>
<protein>
    <recommendedName>
        <fullName evidence="5">Lanthionine synthetase</fullName>
    </recommendedName>
</protein>
<feature type="binding site" evidence="1">
    <location>
        <position position="254"/>
    </location>
    <ligand>
        <name>Zn(2+)</name>
        <dbReference type="ChEBI" id="CHEBI:29105"/>
    </ligand>
</feature>
<comment type="caution">
    <text evidence="3">The sequence shown here is derived from an EMBL/GenBank/DDBJ whole genome shotgun (WGS) entry which is preliminary data.</text>
</comment>
<dbReference type="Pfam" id="PF05147">
    <property type="entry name" value="LANC_like"/>
    <property type="match status" value="1"/>
</dbReference>
<dbReference type="CDD" id="cd04793">
    <property type="entry name" value="LanC"/>
    <property type="match status" value="1"/>
</dbReference>
<dbReference type="InterPro" id="IPR033889">
    <property type="entry name" value="LanC"/>
</dbReference>
<organism evidence="3 4">
    <name type="scientific">Virgisporangium aurantiacum</name>
    <dbReference type="NCBI Taxonomy" id="175570"/>
    <lineage>
        <taxon>Bacteria</taxon>
        <taxon>Bacillati</taxon>
        <taxon>Actinomycetota</taxon>
        <taxon>Actinomycetes</taxon>
        <taxon>Micromonosporales</taxon>
        <taxon>Micromonosporaceae</taxon>
        <taxon>Virgisporangium</taxon>
    </lineage>
</organism>
<dbReference type="AlphaFoldDB" id="A0A8J3Z286"/>
<dbReference type="EMBL" id="BOPG01000023">
    <property type="protein sequence ID" value="GIJ56086.1"/>
    <property type="molecule type" value="Genomic_DNA"/>
</dbReference>
<dbReference type="InterPro" id="IPR007822">
    <property type="entry name" value="LANC-like"/>
</dbReference>
<feature type="region of interest" description="Disordered" evidence="2">
    <location>
        <begin position="113"/>
        <end position="134"/>
    </location>
</feature>
<evidence type="ECO:0000313" key="4">
    <source>
        <dbReference type="Proteomes" id="UP000612585"/>
    </source>
</evidence>
<dbReference type="PRINTS" id="PR01955">
    <property type="entry name" value="LANCFRANKIA"/>
</dbReference>
<dbReference type="Gene3D" id="1.50.10.20">
    <property type="match status" value="1"/>
</dbReference>
<dbReference type="GO" id="GO:0031179">
    <property type="term" value="P:peptide modification"/>
    <property type="evidence" value="ECO:0007669"/>
    <property type="project" value="InterPro"/>
</dbReference>
<feature type="binding site" evidence="1">
    <location>
        <position position="207"/>
    </location>
    <ligand>
        <name>Zn(2+)</name>
        <dbReference type="ChEBI" id="CHEBI:29105"/>
    </ligand>
</feature>
<dbReference type="GO" id="GO:0046872">
    <property type="term" value="F:metal ion binding"/>
    <property type="evidence" value="ECO:0007669"/>
    <property type="project" value="UniProtKB-KW"/>
</dbReference>
<dbReference type="PRINTS" id="PR01950">
    <property type="entry name" value="LANCSUPER"/>
</dbReference>
<dbReference type="SUPFAM" id="SSF158745">
    <property type="entry name" value="LanC-like"/>
    <property type="match status" value="1"/>
</dbReference>
<evidence type="ECO:0000313" key="3">
    <source>
        <dbReference type="EMBL" id="GIJ56086.1"/>
    </source>
</evidence>
<evidence type="ECO:0000256" key="1">
    <source>
        <dbReference type="PIRSR" id="PIRSR607822-1"/>
    </source>
</evidence>
<name>A0A8J3Z286_9ACTN</name>
<feature type="binding site" evidence="1">
    <location>
        <position position="255"/>
    </location>
    <ligand>
        <name>Zn(2+)</name>
        <dbReference type="ChEBI" id="CHEBI:29105"/>
    </ligand>
</feature>
<keyword evidence="1" id="KW-0862">Zinc</keyword>
<proteinExistence type="predicted"/>
<sequence length="332" mass="36383">MTRDAVNANANASLYAGAPAIAFALRTADHPAYADAIDALDAHIDVLTRRRLDRAHDRITSGQLPALREFDLISGLTGIGTYLLHRPDDGLLREVLSYLVRLTESLDHEGETLPGWWTSNGPDDRPSPDWPGGHANLGMAHGIAGPLALLSTAMNRRITVLGHRDAIIRICTWLDRWRLTDPHPRWPGIVRRTGQITDHLPQRPSWCYGTPGLARAQQLAGIALGDTDRQKEAEGALAGCLTNELDLLNDASLCHGWAGLLHATRRVAAEAMTGQLYDLLPSLERRTRKVLLQRGLPDHDGLLEGTAGVHLVKESVEFRSVAPRWEACLLLA</sequence>
<keyword evidence="4" id="KW-1185">Reference proteome</keyword>
<keyword evidence="1" id="KW-0479">Metal-binding</keyword>
<reference evidence="3" key="1">
    <citation type="submission" date="2021-01" db="EMBL/GenBank/DDBJ databases">
        <title>Whole genome shotgun sequence of Virgisporangium aurantiacum NBRC 16421.</title>
        <authorList>
            <person name="Komaki H."/>
            <person name="Tamura T."/>
        </authorList>
    </citation>
    <scope>NUCLEOTIDE SEQUENCE</scope>
    <source>
        <strain evidence="3">NBRC 16421</strain>
    </source>
</reference>
<evidence type="ECO:0000256" key="2">
    <source>
        <dbReference type="SAM" id="MobiDB-lite"/>
    </source>
</evidence>
<dbReference type="Proteomes" id="UP000612585">
    <property type="component" value="Unassembled WGS sequence"/>
</dbReference>
<dbReference type="SMART" id="SM01260">
    <property type="entry name" value="LANC_like"/>
    <property type="match status" value="1"/>
</dbReference>
<accession>A0A8J3Z286</accession>